<dbReference type="AlphaFoldDB" id="A0A5B7HKZ0"/>
<feature type="compositionally biased region" description="Basic residues" evidence="1">
    <location>
        <begin position="1"/>
        <end position="12"/>
    </location>
</feature>
<reference evidence="2 3" key="1">
    <citation type="submission" date="2019-05" db="EMBL/GenBank/DDBJ databases">
        <title>Another draft genome of Portunus trituberculatus and its Hox gene families provides insights of decapod evolution.</title>
        <authorList>
            <person name="Jeong J.-H."/>
            <person name="Song I."/>
            <person name="Kim S."/>
            <person name="Choi T."/>
            <person name="Kim D."/>
            <person name="Ryu S."/>
            <person name="Kim W."/>
        </authorList>
    </citation>
    <scope>NUCLEOTIDE SEQUENCE [LARGE SCALE GENOMIC DNA]</scope>
    <source>
        <tissue evidence="2">Muscle</tissue>
    </source>
</reference>
<dbReference type="Proteomes" id="UP000324222">
    <property type="component" value="Unassembled WGS sequence"/>
</dbReference>
<name>A0A5B7HKZ0_PORTR</name>
<accession>A0A5B7HKZ0</accession>
<evidence type="ECO:0000313" key="2">
    <source>
        <dbReference type="EMBL" id="MPC73110.1"/>
    </source>
</evidence>
<feature type="compositionally biased region" description="Acidic residues" evidence="1">
    <location>
        <begin position="30"/>
        <end position="41"/>
    </location>
</feature>
<gene>
    <name evidence="2" type="ORF">E2C01_067428</name>
</gene>
<evidence type="ECO:0000256" key="1">
    <source>
        <dbReference type="SAM" id="MobiDB-lite"/>
    </source>
</evidence>
<sequence length="70" mass="7989">MRNNHRGCRGGHGHSTFKEAYTATHLNGREEEEEEKEEEDMVVVVVEKKEEEAEDTSRGEKLESEGGKEL</sequence>
<proteinExistence type="predicted"/>
<dbReference type="EMBL" id="VSRR010036090">
    <property type="protein sequence ID" value="MPC73110.1"/>
    <property type="molecule type" value="Genomic_DNA"/>
</dbReference>
<feature type="region of interest" description="Disordered" evidence="1">
    <location>
        <begin position="1"/>
        <end position="70"/>
    </location>
</feature>
<organism evidence="2 3">
    <name type="scientific">Portunus trituberculatus</name>
    <name type="common">Swimming crab</name>
    <name type="synonym">Neptunus trituberculatus</name>
    <dbReference type="NCBI Taxonomy" id="210409"/>
    <lineage>
        <taxon>Eukaryota</taxon>
        <taxon>Metazoa</taxon>
        <taxon>Ecdysozoa</taxon>
        <taxon>Arthropoda</taxon>
        <taxon>Crustacea</taxon>
        <taxon>Multicrustacea</taxon>
        <taxon>Malacostraca</taxon>
        <taxon>Eumalacostraca</taxon>
        <taxon>Eucarida</taxon>
        <taxon>Decapoda</taxon>
        <taxon>Pleocyemata</taxon>
        <taxon>Brachyura</taxon>
        <taxon>Eubrachyura</taxon>
        <taxon>Portunoidea</taxon>
        <taxon>Portunidae</taxon>
        <taxon>Portuninae</taxon>
        <taxon>Portunus</taxon>
    </lineage>
</organism>
<keyword evidence="3" id="KW-1185">Reference proteome</keyword>
<comment type="caution">
    <text evidence="2">The sequence shown here is derived from an EMBL/GenBank/DDBJ whole genome shotgun (WGS) entry which is preliminary data.</text>
</comment>
<evidence type="ECO:0000313" key="3">
    <source>
        <dbReference type="Proteomes" id="UP000324222"/>
    </source>
</evidence>
<feature type="compositionally biased region" description="Basic and acidic residues" evidence="1">
    <location>
        <begin position="46"/>
        <end position="70"/>
    </location>
</feature>
<protein>
    <submittedName>
        <fullName evidence="2">Uncharacterized protein</fullName>
    </submittedName>
</protein>